<sequence length="152" mass="16841">MYADAISDAIARACCLTAGDPEHPTVERCPAEHIVVEGNAERTVLEMCPDSLRISLDIRKADCLLRFICRRFCSFMMKRAEALCVLRRKPVHAHDISFLLTAAHTTAHAPAFYPKRIAAFAADINRAISEMKLEANARTRAVAAEFFSCLGC</sequence>
<evidence type="ECO:0000256" key="2">
    <source>
        <dbReference type="ARBA" id="ARBA00005919"/>
    </source>
</evidence>
<accession>A0A896WNG1</accession>
<evidence type="ECO:0000256" key="5">
    <source>
        <dbReference type="ARBA" id="ARBA00023212"/>
    </source>
</evidence>
<dbReference type="GO" id="GO:0034314">
    <property type="term" value="P:Arp2/3 complex-mediated actin nucleation"/>
    <property type="evidence" value="ECO:0007669"/>
    <property type="project" value="InterPro"/>
</dbReference>
<comment type="subcellular location">
    <subcellularLocation>
        <location evidence="1">Cytoplasm</location>
        <location evidence="1">Cytoskeleton</location>
    </subcellularLocation>
</comment>
<reference evidence="6" key="1">
    <citation type="journal article" date="2021" name="Parasitol. Res.">
        <title>Evolutionary relationships of Metchnikovella dogieli Paskerova et al., 2016 (Microsporidia: Metchnikovellidae) revealed by multigene phylogenetic analysis.</title>
        <authorList>
            <person name="Nassonova E.S."/>
            <person name="Bondarenko N.I."/>
            <person name="Paskerova G.G."/>
            <person name="Kovacikova M."/>
            <person name="Frolova E.V."/>
            <person name="Smirnov A.V."/>
        </authorList>
    </citation>
    <scope>NUCLEOTIDE SEQUENCE</scope>
    <source>
        <strain evidence="6">WSBS2016</strain>
    </source>
</reference>
<evidence type="ECO:0000256" key="3">
    <source>
        <dbReference type="ARBA" id="ARBA00022490"/>
    </source>
</evidence>
<comment type="similarity">
    <text evidence="2">Belongs to the ARPC4 family.</text>
</comment>
<dbReference type="InterPro" id="IPR034666">
    <property type="entry name" value="ARPC2/4"/>
</dbReference>
<keyword evidence="5" id="KW-0206">Cytoskeleton</keyword>
<dbReference type="AlphaFoldDB" id="A0A896WNG1"/>
<proteinExistence type="inferred from homology"/>
<dbReference type="GO" id="GO:0030041">
    <property type="term" value="P:actin filament polymerization"/>
    <property type="evidence" value="ECO:0007669"/>
    <property type="project" value="InterPro"/>
</dbReference>
<organism evidence="6">
    <name type="scientific">Metchnikovella dogieli</name>
    <dbReference type="NCBI Taxonomy" id="2804710"/>
    <lineage>
        <taxon>Eukaryota</taxon>
        <taxon>Fungi</taxon>
        <taxon>Fungi incertae sedis</taxon>
        <taxon>Microsporidia</taxon>
        <taxon>Metchnikovellidae</taxon>
        <taxon>Metchnikovella</taxon>
    </lineage>
</organism>
<dbReference type="PANTHER" id="PTHR22629:SF0">
    <property type="entry name" value="ACTIN-RELATED PROTEIN 2_3 COMPLEX SUBUNIT 4"/>
    <property type="match status" value="1"/>
</dbReference>
<protein>
    <submittedName>
        <fullName evidence="6">Actin-like protein ARPC3</fullName>
    </submittedName>
</protein>
<dbReference type="PANTHER" id="PTHR22629">
    <property type="entry name" value="ARP2/3 COMPLEX 20 KD SUBUNIT"/>
    <property type="match status" value="1"/>
</dbReference>
<dbReference type="Pfam" id="PF05856">
    <property type="entry name" value="ARPC4"/>
    <property type="match status" value="1"/>
</dbReference>
<dbReference type="SUPFAM" id="SSF69645">
    <property type="entry name" value="Arp2/3 complex subunits"/>
    <property type="match status" value="1"/>
</dbReference>
<dbReference type="GO" id="GO:0051015">
    <property type="term" value="F:actin filament binding"/>
    <property type="evidence" value="ECO:0007669"/>
    <property type="project" value="TreeGrafter"/>
</dbReference>
<dbReference type="Gene3D" id="3.30.1460.20">
    <property type="match status" value="1"/>
</dbReference>
<name>A0A896WNG1_9MICR</name>
<evidence type="ECO:0000256" key="1">
    <source>
        <dbReference type="ARBA" id="ARBA00004245"/>
    </source>
</evidence>
<dbReference type="GO" id="GO:0005885">
    <property type="term" value="C:Arp2/3 protein complex"/>
    <property type="evidence" value="ECO:0007669"/>
    <property type="project" value="InterPro"/>
</dbReference>
<evidence type="ECO:0000313" key="6">
    <source>
        <dbReference type="EMBL" id="QSE03630.1"/>
    </source>
</evidence>
<dbReference type="EMBL" id="MW052360">
    <property type="protein sequence ID" value="QSE03630.1"/>
    <property type="molecule type" value="Genomic_DNA"/>
</dbReference>
<keyword evidence="3" id="KW-0963">Cytoplasm</keyword>
<evidence type="ECO:0000256" key="4">
    <source>
        <dbReference type="ARBA" id="ARBA00023203"/>
    </source>
</evidence>
<dbReference type="InterPro" id="IPR008384">
    <property type="entry name" value="ARPC4"/>
</dbReference>
<keyword evidence="4" id="KW-0009">Actin-binding</keyword>